<sequence>MDPSLGTTAFQAGQKNEEQDHVLGSLQEHTSELNQADLEYIHSLADDLHKSVANSSPEVEPVQLYEGGILTTANHRSWYRNVHPVTWVHKIYKSHHFGNYVVCNRASQKLQHLFLEESLKQGKHFDAPESVSQIPHFVKTYKLDLTDLLEPDIANYGNFNEFFSRKLKPDARLIAEKNDPNIITSAADSRLSCFESVSSATEFWIKGQSFTIGRLLQDEALAAQFDDGSLAVFRLAPQDYHRFHSPVQGTIATQPVNLGGTYFTVNPMAVNENLNVFTENVRTVSVINLDQQQDGGDGAGVARNEAFDQCVFVSIGALLVGSIKLTGAAGSGNKVNKGDELGYFAYGGSTCILLFKKGAVTFDKDLLANSKMKLETLVRVGEHIGTRC</sequence>
<comment type="caution">
    <text evidence="12">The sequence shown here is derived from an EMBL/GenBank/DDBJ whole genome shotgun (WGS) entry which is preliminary data.</text>
</comment>
<dbReference type="OrthoDB" id="5973539at2759"/>
<keyword evidence="5" id="KW-0210">Decarboxylase</keyword>
<evidence type="ECO:0000256" key="8">
    <source>
        <dbReference type="ARBA" id="ARBA00023239"/>
    </source>
</evidence>
<evidence type="ECO:0000256" key="11">
    <source>
        <dbReference type="ARBA" id="ARBA00024326"/>
    </source>
</evidence>
<dbReference type="Pfam" id="PF02666">
    <property type="entry name" value="PS_Dcarbxylase"/>
    <property type="match status" value="1"/>
</dbReference>
<keyword evidence="4" id="KW-0444">Lipid biosynthesis</keyword>
<proteinExistence type="predicted"/>
<dbReference type="InterPro" id="IPR033177">
    <property type="entry name" value="PSD-B"/>
</dbReference>
<dbReference type="InterPro" id="IPR003817">
    <property type="entry name" value="PS_Dcarbxylase"/>
</dbReference>
<dbReference type="AlphaFoldDB" id="A0A9P6RI47"/>
<keyword evidence="10" id="KW-0670">Pyruvate</keyword>
<evidence type="ECO:0000256" key="2">
    <source>
        <dbReference type="ARBA" id="ARBA00005189"/>
    </source>
</evidence>
<dbReference type="GO" id="GO:0004609">
    <property type="term" value="F:phosphatidylserine decarboxylase activity"/>
    <property type="evidence" value="ECO:0007669"/>
    <property type="project" value="UniProtKB-EC"/>
</dbReference>
<evidence type="ECO:0000313" key="12">
    <source>
        <dbReference type="EMBL" id="KAG0318055.1"/>
    </source>
</evidence>
<keyword evidence="8" id="KW-0456">Lyase</keyword>
<evidence type="ECO:0000256" key="3">
    <source>
        <dbReference type="ARBA" id="ARBA00012243"/>
    </source>
</evidence>
<dbReference type="PANTHER" id="PTHR10067">
    <property type="entry name" value="PHOSPHATIDYLSERINE DECARBOXYLASE"/>
    <property type="match status" value="1"/>
</dbReference>
<keyword evidence="9" id="KW-1208">Phospholipid metabolism</keyword>
<evidence type="ECO:0000256" key="9">
    <source>
        <dbReference type="ARBA" id="ARBA00023264"/>
    </source>
</evidence>
<evidence type="ECO:0000256" key="5">
    <source>
        <dbReference type="ARBA" id="ARBA00022793"/>
    </source>
</evidence>
<comment type="cofactor">
    <cofactor evidence="1">
        <name>pyruvate</name>
        <dbReference type="ChEBI" id="CHEBI:15361"/>
    </cofactor>
</comment>
<reference evidence="12" key="1">
    <citation type="journal article" date="2020" name="Fungal Divers.">
        <title>Resolving the Mortierellaceae phylogeny through synthesis of multi-gene phylogenetics and phylogenomics.</title>
        <authorList>
            <person name="Vandepol N."/>
            <person name="Liber J."/>
            <person name="Desiro A."/>
            <person name="Na H."/>
            <person name="Kennedy M."/>
            <person name="Barry K."/>
            <person name="Grigoriev I.V."/>
            <person name="Miller A.N."/>
            <person name="O'Donnell K."/>
            <person name="Stajich J.E."/>
            <person name="Bonito G."/>
        </authorList>
    </citation>
    <scope>NUCLEOTIDE SEQUENCE</scope>
    <source>
        <strain evidence="12">REB-010B</strain>
    </source>
</reference>
<dbReference type="NCBIfam" id="TIGR00163">
    <property type="entry name" value="PS_decarb"/>
    <property type="match status" value="1"/>
</dbReference>
<keyword evidence="7" id="KW-0594">Phospholipid biosynthesis</keyword>
<evidence type="ECO:0000256" key="1">
    <source>
        <dbReference type="ARBA" id="ARBA00001928"/>
    </source>
</evidence>
<gene>
    <name evidence="12" type="ORF">BGZ99_005907</name>
</gene>
<name>A0A9P6RI47_9FUNG</name>
<evidence type="ECO:0000256" key="7">
    <source>
        <dbReference type="ARBA" id="ARBA00023209"/>
    </source>
</evidence>
<evidence type="ECO:0000313" key="13">
    <source>
        <dbReference type="Proteomes" id="UP000738325"/>
    </source>
</evidence>
<dbReference type="EC" id="4.1.1.65" evidence="3"/>
<evidence type="ECO:0000256" key="10">
    <source>
        <dbReference type="ARBA" id="ARBA00023317"/>
    </source>
</evidence>
<keyword evidence="6" id="KW-0443">Lipid metabolism</keyword>
<dbReference type="EMBL" id="JAAAIP010000392">
    <property type="protein sequence ID" value="KAG0318055.1"/>
    <property type="molecule type" value="Genomic_DNA"/>
</dbReference>
<protein>
    <recommendedName>
        <fullName evidence="3">phosphatidylserine decarboxylase</fullName>
        <ecNumber evidence="3">4.1.1.65</ecNumber>
    </recommendedName>
</protein>
<accession>A0A9P6RI47</accession>
<comment type="pathway">
    <text evidence="11">Phospholipid metabolism; phosphatidylethanolamine biosynthesis.</text>
</comment>
<dbReference type="Proteomes" id="UP000738325">
    <property type="component" value="Unassembled WGS sequence"/>
</dbReference>
<keyword evidence="13" id="KW-1185">Reference proteome</keyword>
<dbReference type="GO" id="GO:0046474">
    <property type="term" value="P:glycerophospholipid biosynthetic process"/>
    <property type="evidence" value="ECO:0007669"/>
    <property type="project" value="UniProtKB-ARBA"/>
</dbReference>
<evidence type="ECO:0000256" key="6">
    <source>
        <dbReference type="ARBA" id="ARBA00023098"/>
    </source>
</evidence>
<evidence type="ECO:0000256" key="4">
    <source>
        <dbReference type="ARBA" id="ARBA00022516"/>
    </source>
</evidence>
<dbReference type="PANTHER" id="PTHR10067:SF17">
    <property type="entry name" value="PHOSPHATIDYLSERINE DECARBOXYLASE PROENZYME 2"/>
    <property type="match status" value="1"/>
</dbReference>
<comment type="pathway">
    <text evidence="2">Lipid metabolism.</text>
</comment>
<organism evidence="12 13">
    <name type="scientific">Dissophora globulifera</name>
    <dbReference type="NCBI Taxonomy" id="979702"/>
    <lineage>
        <taxon>Eukaryota</taxon>
        <taxon>Fungi</taxon>
        <taxon>Fungi incertae sedis</taxon>
        <taxon>Mucoromycota</taxon>
        <taxon>Mortierellomycotina</taxon>
        <taxon>Mortierellomycetes</taxon>
        <taxon>Mortierellales</taxon>
        <taxon>Mortierellaceae</taxon>
        <taxon>Dissophora</taxon>
    </lineage>
</organism>